<dbReference type="InterPro" id="IPR051263">
    <property type="entry name" value="C-type_cytochrome_biogenesis"/>
</dbReference>
<accession>A0A918VW77</accession>
<evidence type="ECO:0000256" key="6">
    <source>
        <dbReference type="SAM" id="Coils"/>
    </source>
</evidence>
<keyword evidence="3" id="KW-0201">Cytochrome c-type biogenesis</keyword>
<evidence type="ECO:0000313" key="9">
    <source>
        <dbReference type="Proteomes" id="UP000646579"/>
    </source>
</evidence>
<dbReference type="GO" id="GO:0017004">
    <property type="term" value="P:cytochrome complex assembly"/>
    <property type="evidence" value="ECO:0007669"/>
    <property type="project" value="UniProtKB-KW"/>
</dbReference>
<evidence type="ECO:0000256" key="5">
    <source>
        <dbReference type="PROSITE-ProRule" id="PRU00339"/>
    </source>
</evidence>
<feature type="repeat" description="TPR" evidence="5">
    <location>
        <begin position="153"/>
        <end position="186"/>
    </location>
</feature>
<protein>
    <submittedName>
        <fullName evidence="8">Cytochrome c-type biogenesis protein CycH</fullName>
    </submittedName>
</protein>
<dbReference type="GO" id="GO:0005886">
    <property type="term" value="C:plasma membrane"/>
    <property type="evidence" value="ECO:0007669"/>
    <property type="project" value="TreeGrafter"/>
</dbReference>
<dbReference type="RefSeq" id="WP_189426168.1">
    <property type="nucleotide sequence ID" value="NZ_BMZE01000003.1"/>
</dbReference>
<comment type="subcellular location">
    <subcellularLocation>
        <location evidence="1">Cell envelope</location>
    </subcellularLocation>
</comment>
<keyword evidence="2" id="KW-0677">Repeat</keyword>
<dbReference type="GO" id="GO:0030313">
    <property type="term" value="C:cell envelope"/>
    <property type="evidence" value="ECO:0007669"/>
    <property type="project" value="UniProtKB-SubCell"/>
</dbReference>
<dbReference type="PROSITE" id="PS50005">
    <property type="entry name" value="TPR"/>
    <property type="match status" value="2"/>
</dbReference>
<dbReference type="NCBIfam" id="TIGR03142">
    <property type="entry name" value="cytochro_ccmI"/>
    <property type="match status" value="1"/>
</dbReference>
<evidence type="ECO:0000256" key="3">
    <source>
        <dbReference type="ARBA" id="ARBA00022748"/>
    </source>
</evidence>
<feature type="domain" description="Cytochrome c-type biogenesis protein H TPR" evidence="7">
    <location>
        <begin position="143"/>
        <end position="255"/>
    </location>
</feature>
<dbReference type="InterPro" id="IPR017560">
    <property type="entry name" value="Cyt_c_biogenesis_CcmI"/>
</dbReference>
<gene>
    <name evidence="8" type="primary">cycH</name>
    <name evidence="8" type="ORF">GCM10007989_25970</name>
</gene>
<sequence>MLFWSIAIGLTAIVCATLYYAPARQRVNAADTDSSATEAHFRQLLEGIAAERANGRLSESEADAAKAELAREVLRHRSEQTGPEPGTRLSSAWVLSGCVVTAALGLGLYALLGQPGAPDTPLAARPQVAEQQVDIDSAISQIEARLAEVPEDVRGWQVLAPVYMQRGWFDDAANAYRQVLQLSEPDAEMRTDLAEAIILANDGNASDEAMTLLADAIAEDADNVRARFYLAGALLRRQDYDNAKAEWQALIERAEGDEPWLAAAREGLAVAESGGEAVPQTSQDTVTQEQIAGMVSGLAERLEEQGGTIDDWTRLVRSYLVLGNTDEAQEAYQQATRAYPEPQARQELDALIEDAGLSVGGAQ</sequence>
<dbReference type="InterPro" id="IPR011990">
    <property type="entry name" value="TPR-like_helical_dom_sf"/>
</dbReference>
<dbReference type="Gene3D" id="1.25.40.10">
    <property type="entry name" value="Tetratricopeptide repeat domain"/>
    <property type="match status" value="2"/>
</dbReference>
<dbReference type="EMBL" id="BMZE01000003">
    <property type="protein sequence ID" value="GHA29205.1"/>
    <property type="molecule type" value="Genomic_DNA"/>
</dbReference>
<dbReference type="PANTHER" id="PTHR47870:SF1">
    <property type="entry name" value="CYTOCHROME C-TYPE BIOGENESIS PROTEIN CCMH"/>
    <property type="match status" value="1"/>
</dbReference>
<dbReference type="InterPro" id="IPR056413">
    <property type="entry name" value="TPR_CcmH_CycH"/>
</dbReference>
<keyword evidence="4 5" id="KW-0802">TPR repeat</keyword>
<reference evidence="8" key="2">
    <citation type="submission" date="2020-09" db="EMBL/GenBank/DDBJ databases">
        <authorList>
            <person name="Sun Q."/>
            <person name="Kim S."/>
        </authorList>
    </citation>
    <scope>NUCLEOTIDE SEQUENCE</scope>
    <source>
        <strain evidence="8">KCTC 32437</strain>
    </source>
</reference>
<name>A0A918VW77_9HYPH</name>
<feature type="repeat" description="TPR" evidence="5">
    <location>
        <begin position="309"/>
        <end position="342"/>
    </location>
</feature>
<dbReference type="InterPro" id="IPR019734">
    <property type="entry name" value="TPR_rpt"/>
</dbReference>
<reference evidence="8" key="1">
    <citation type="journal article" date="2014" name="Int. J. Syst. Evol. Microbiol.">
        <title>Complete genome sequence of Corynebacterium casei LMG S-19264T (=DSM 44701T), isolated from a smear-ripened cheese.</title>
        <authorList>
            <consortium name="US DOE Joint Genome Institute (JGI-PGF)"/>
            <person name="Walter F."/>
            <person name="Albersmeier A."/>
            <person name="Kalinowski J."/>
            <person name="Ruckert C."/>
        </authorList>
    </citation>
    <scope>NUCLEOTIDE SEQUENCE</scope>
    <source>
        <strain evidence="8">KCTC 32437</strain>
    </source>
</reference>
<keyword evidence="9" id="KW-1185">Reference proteome</keyword>
<keyword evidence="6" id="KW-0175">Coiled coil</keyword>
<organism evidence="8 9">
    <name type="scientific">Devosia pacifica</name>
    <dbReference type="NCBI Taxonomy" id="1335967"/>
    <lineage>
        <taxon>Bacteria</taxon>
        <taxon>Pseudomonadati</taxon>
        <taxon>Pseudomonadota</taxon>
        <taxon>Alphaproteobacteria</taxon>
        <taxon>Hyphomicrobiales</taxon>
        <taxon>Devosiaceae</taxon>
        <taxon>Devosia</taxon>
    </lineage>
</organism>
<dbReference type="AlphaFoldDB" id="A0A918VW77"/>
<evidence type="ECO:0000256" key="1">
    <source>
        <dbReference type="ARBA" id="ARBA00004196"/>
    </source>
</evidence>
<evidence type="ECO:0000313" key="8">
    <source>
        <dbReference type="EMBL" id="GHA29205.1"/>
    </source>
</evidence>
<evidence type="ECO:0000256" key="4">
    <source>
        <dbReference type="ARBA" id="ARBA00022803"/>
    </source>
</evidence>
<dbReference type="SMART" id="SM00028">
    <property type="entry name" value="TPR"/>
    <property type="match status" value="3"/>
</dbReference>
<dbReference type="SUPFAM" id="SSF48452">
    <property type="entry name" value="TPR-like"/>
    <property type="match status" value="1"/>
</dbReference>
<comment type="caution">
    <text evidence="8">The sequence shown here is derived from an EMBL/GenBank/DDBJ whole genome shotgun (WGS) entry which is preliminary data.</text>
</comment>
<feature type="coiled-coil region" evidence="6">
    <location>
        <begin position="50"/>
        <end position="77"/>
    </location>
</feature>
<dbReference type="Pfam" id="PF23914">
    <property type="entry name" value="TPR_CcmH_CycH"/>
    <property type="match status" value="1"/>
</dbReference>
<evidence type="ECO:0000259" key="7">
    <source>
        <dbReference type="Pfam" id="PF23914"/>
    </source>
</evidence>
<dbReference type="PANTHER" id="PTHR47870">
    <property type="entry name" value="CYTOCHROME C-TYPE BIOGENESIS PROTEIN CCMH"/>
    <property type="match status" value="1"/>
</dbReference>
<dbReference type="Proteomes" id="UP000646579">
    <property type="component" value="Unassembled WGS sequence"/>
</dbReference>
<proteinExistence type="predicted"/>
<dbReference type="Pfam" id="PF13432">
    <property type="entry name" value="TPR_16"/>
    <property type="match status" value="1"/>
</dbReference>
<evidence type="ECO:0000256" key="2">
    <source>
        <dbReference type="ARBA" id="ARBA00022737"/>
    </source>
</evidence>